<dbReference type="STRING" id="121292.AU252_09125"/>
<dbReference type="Pfam" id="PF25056">
    <property type="entry name" value="DUF7793"/>
    <property type="match status" value="1"/>
</dbReference>
<dbReference type="AlphaFoldDB" id="A0A0U3QIF8"/>
<evidence type="ECO:0000313" key="3">
    <source>
        <dbReference type="Proteomes" id="UP000065151"/>
    </source>
</evidence>
<feature type="domain" description="DUF7793" evidence="1">
    <location>
        <begin position="17"/>
        <end position="121"/>
    </location>
</feature>
<accession>A0A0U3QIF8</accession>
<dbReference type="KEGG" id="psul:AU252_09125"/>
<dbReference type="Gene3D" id="3.40.970.30">
    <property type="entry name" value="yp_829618.1 like domains"/>
    <property type="match status" value="1"/>
</dbReference>
<organism evidence="2">
    <name type="scientific">Pseudarthrobacter sulfonivorans</name>
    <dbReference type="NCBI Taxonomy" id="121292"/>
    <lineage>
        <taxon>Bacteria</taxon>
        <taxon>Bacillati</taxon>
        <taxon>Actinomycetota</taxon>
        <taxon>Actinomycetes</taxon>
        <taxon>Micrococcales</taxon>
        <taxon>Micrococcaceae</taxon>
        <taxon>Pseudarthrobacter</taxon>
    </lineage>
</organism>
<gene>
    <name evidence="2" type="ORF">AU252_09125</name>
</gene>
<protein>
    <recommendedName>
        <fullName evidence="1">DUF7793 domain-containing protein</fullName>
    </recommendedName>
</protein>
<proteinExistence type="predicted"/>
<dbReference type="RefSeq" id="WP_058930437.1">
    <property type="nucleotide sequence ID" value="NZ_CP013747.1"/>
</dbReference>
<sequence length="128" mass="13751">MTSQPEEAAKADLTLDEQGVIQLKWPRGVSIAESDAQAAMQNVNDLCGARRHPMLVDMATTAQVSRGARAVFGRPCQASRIALLGASPVDKVLANFILGINKLPCPTRFFTSRDDAMAWLLKEPAATA</sequence>
<evidence type="ECO:0000259" key="1">
    <source>
        <dbReference type="Pfam" id="PF25056"/>
    </source>
</evidence>
<dbReference type="EMBL" id="CP013747">
    <property type="protein sequence ID" value="ALV41291.1"/>
    <property type="molecule type" value="Genomic_DNA"/>
</dbReference>
<evidence type="ECO:0000313" key="2">
    <source>
        <dbReference type="EMBL" id="ALV41291.1"/>
    </source>
</evidence>
<reference evidence="2 3" key="1">
    <citation type="submission" date="2015-12" db="EMBL/GenBank/DDBJ databases">
        <authorList>
            <person name="Shamseldin A."/>
            <person name="Moawad H."/>
            <person name="Abd El-Rahim W.M."/>
            <person name="Sadowsky M.J."/>
        </authorList>
    </citation>
    <scope>NUCLEOTIDE SEQUENCE [LARGE SCALE GENOMIC DNA]</scope>
    <source>
        <strain evidence="2 3">Ar51</strain>
    </source>
</reference>
<dbReference type="Proteomes" id="UP000065151">
    <property type="component" value="Chromosome"/>
</dbReference>
<dbReference type="Gene3D" id="3.40.1680.10">
    <property type="entry name" value="yp_829618.1 domain like"/>
    <property type="match status" value="1"/>
</dbReference>
<name>A0A0U3QIF8_9MICC</name>
<dbReference type="InterPro" id="IPR056695">
    <property type="entry name" value="DUF7793"/>
</dbReference>